<dbReference type="AlphaFoldDB" id="A0A7S0X3B3"/>
<dbReference type="PROSITE" id="PS01360">
    <property type="entry name" value="ZF_MYND_1"/>
    <property type="match status" value="1"/>
</dbReference>
<dbReference type="EMBL" id="HBFB01038030">
    <property type="protein sequence ID" value="CAD8697222.1"/>
    <property type="molecule type" value="Transcribed_RNA"/>
</dbReference>
<evidence type="ECO:0000256" key="1">
    <source>
        <dbReference type="ARBA" id="ARBA00022723"/>
    </source>
</evidence>
<dbReference type="SUPFAM" id="SSF144232">
    <property type="entry name" value="HIT/MYND zinc finger-like"/>
    <property type="match status" value="1"/>
</dbReference>
<reference evidence="6" key="1">
    <citation type="submission" date="2021-01" db="EMBL/GenBank/DDBJ databases">
        <authorList>
            <person name="Corre E."/>
            <person name="Pelletier E."/>
            <person name="Niang G."/>
            <person name="Scheremetjew M."/>
            <person name="Finn R."/>
            <person name="Kale V."/>
            <person name="Holt S."/>
            <person name="Cochrane G."/>
            <person name="Meng A."/>
            <person name="Brown T."/>
            <person name="Cohen L."/>
        </authorList>
    </citation>
    <scope>NUCLEOTIDE SEQUENCE</scope>
    <source>
        <strain evidence="6">SAG 11-49</strain>
    </source>
</reference>
<dbReference type="GO" id="GO:0008270">
    <property type="term" value="F:zinc ion binding"/>
    <property type="evidence" value="ECO:0007669"/>
    <property type="project" value="UniProtKB-KW"/>
</dbReference>
<keyword evidence="3" id="KW-0862">Zinc</keyword>
<feature type="domain" description="MYND-type" evidence="5">
    <location>
        <begin position="359"/>
        <end position="398"/>
    </location>
</feature>
<protein>
    <recommendedName>
        <fullName evidence="5">MYND-type domain-containing protein</fullName>
    </recommendedName>
</protein>
<name>A0A7S0X3B3_9CHLO</name>
<evidence type="ECO:0000256" key="2">
    <source>
        <dbReference type="ARBA" id="ARBA00022771"/>
    </source>
</evidence>
<proteinExistence type="predicted"/>
<dbReference type="InterPro" id="IPR002893">
    <property type="entry name" value="Znf_MYND"/>
</dbReference>
<dbReference type="PROSITE" id="PS50865">
    <property type="entry name" value="ZF_MYND_2"/>
    <property type="match status" value="1"/>
</dbReference>
<dbReference type="Gene3D" id="6.10.140.2220">
    <property type="match status" value="1"/>
</dbReference>
<accession>A0A7S0X3B3</accession>
<evidence type="ECO:0000256" key="4">
    <source>
        <dbReference type="PROSITE-ProRule" id="PRU00134"/>
    </source>
</evidence>
<sequence length="418" mass="44796">MGNVPSQIPHIINTSAGEADAAIDHALTDAKCTSCSFRAPKNGTSADCDMYLSSIQEQAAAAAANVVHWTTDPDMLKAYARALGDDDVPLAFLALQGPHKIEWSPPISSLQHFATCLRWRAAVNAAQTEREQRRARKGARQAGVELDDWHTRPQIAELRTIVQSELTALGLGTAEFEVVDPGSKVRGQPDPAMAHMKVQLVSMQAVKEGRGTVFFTFDPVAIKSYLQWPSNVDRDAPMVLCFRGDDYYHFPNMKASEGLGNLRRIMAPGYEPPTTCIACSRSIVSEGADGAVCDACGSLICKTCLFAKLEEAAQAQKAGMAGAAPFLVEARCPKEGCDQVLMKAAGLPDPNNPDAPSGCSYCGGPGEPSLKQCSKCHVAKYCCKECQADHWPVHKTVCKLLKRAPGEVGITTISSSAT</sequence>
<evidence type="ECO:0000313" key="6">
    <source>
        <dbReference type="EMBL" id="CAD8697222.1"/>
    </source>
</evidence>
<organism evidence="6">
    <name type="scientific">Chlamydomonas leiostraca</name>
    <dbReference type="NCBI Taxonomy" id="1034604"/>
    <lineage>
        <taxon>Eukaryota</taxon>
        <taxon>Viridiplantae</taxon>
        <taxon>Chlorophyta</taxon>
        <taxon>core chlorophytes</taxon>
        <taxon>Chlorophyceae</taxon>
        <taxon>CS clade</taxon>
        <taxon>Chlamydomonadales</taxon>
        <taxon>Chlamydomonadaceae</taxon>
        <taxon>Chlamydomonas</taxon>
    </lineage>
</organism>
<dbReference type="Pfam" id="PF01753">
    <property type="entry name" value="zf-MYND"/>
    <property type="match status" value="1"/>
</dbReference>
<gene>
    <name evidence="6" type="ORF">CLEI1391_LOCUS21409</name>
</gene>
<keyword evidence="2 4" id="KW-0863">Zinc-finger</keyword>
<evidence type="ECO:0000259" key="5">
    <source>
        <dbReference type="PROSITE" id="PS50865"/>
    </source>
</evidence>
<keyword evidence="1" id="KW-0479">Metal-binding</keyword>
<evidence type="ECO:0000256" key="3">
    <source>
        <dbReference type="ARBA" id="ARBA00022833"/>
    </source>
</evidence>